<feature type="transmembrane region" description="Helical" evidence="1">
    <location>
        <begin position="6"/>
        <end position="24"/>
    </location>
</feature>
<dbReference type="Pfam" id="PF05362">
    <property type="entry name" value="Lon_C"/>
    <property type="match status" value="1"/>
</dbReference>
<organism evidence="3 4">
    <name type="scientific">Solibacillus kalamii</name>
    <dbReference type="NCBI Taxonomy" id="1748298"/>
    <lineage>
        <taxon>Bacteria</taxon>
        <taxon>Bacillati</taxon>
        <taxon>Bacillota</taxon>
        <taxon>Bacilli</taxon>
        <taxon>Bacillales</taxon>
        <taxon>Caryophanaceae</taxon>
        <taxon>Solibacillus</taxon>
    </lineage>
</organism>
<feature type="domain" description="Lon proteolytic" evidence="2">
    <location>
        <begin position="190"/>
        <end position="281"/>
    </location>
</feature>
<evidence type="ECO:0000256" key="1">
    <source>
        <dbReference type="SAM" id="Phobius"/>
    </source>
</evidence>
<dbReference type="InterPro" id="IPR014721">
    <property type="entry name" value="Ribsml_uS5_D2-typ_fold_subgr"/>
</dbReference>
<sequence length="294" mass="33043">MKPITLIVLPFILYIAGLLAYYLDKISGFQLIAFIIVGSVISLSGFFLYRNNKRLKGIFSGIFFVLALLIVFESRLINYEKYTYFLISYNEPFEIVENSGIHVLAVEMFEAPYITDLDYLIKTIEYSSDKEVLDAEVVTNKIRYRSKNEELLGYIRPTVNHFETMKENVIAHLPEKSTAIDQFLKRDDIEGDSAGLATVLSGLIENGEFHNNIPMAVTGAIDSKGNVKEIGSIKAKTLIAEQSGFSHILIPMENEEEAKEVKINEQLNINIIAVTSINDAVAYVKKLNEPVTGK</sequence>
<keyword evidence="1" id="KW-1133">Transmembrane helix</keyword>
<gene>
    <name evidence="3" type="ORF">CBM15_11775</name>
</gene>
<keyword evidence="4" id="KW-1185">Reference proteome</keyword>
<proteinExistence type="predicted"/>
<feature type="transmembrane region" description="Helical" evidence="1">
    <location>
        <begin position="31"/>
        <end position="49"/>
    </location>
</feature>
<evidence type="ECO:0000259" key="2">
    <source>
        <dbReference type="Pfam" id="PF05362"/>
    </source>
</evidence>
<comment type="caution">
    <text evidence="3">The sequence shown here is derived from an EMBL/GenBank/DDBJ whole genome shotgun (WGS) entry which is preliminary data.</text>
</comment>
<dbReference type="PRINTS" id="PR00830">
    <property type="entry name" value="ENDOLAPTASE"/>
</dbReference>
<evidence type="ECO:0000313" key="4">
    <source>
        <dbReference type="Proteomes" id="UP000196594"/>
    </source>
</evidence>
<feature type="transmembrane region" description="Helical" evidence="1">
    <location>
        <begin position="55"/>
        <end position="72"/>
    </location>
</feature>
<dbReference type="InterPro" id="IPR027065">
    <property type="entry name" value="Lon_Prtase"/>
</dbReference>
<protein>
    <submittedName>
        <fullName evidence="3">Peptidase</fullName>
    </submittedName>
</protein>
<dbReference type="EMBL" id="NHNT01000007">
    <property type="protein sequence ID" value="OUZ38779.1"/>
    <property type="molecule type" value="Genomic_DNA"/>
</dbReference>
<dbReference type="SUPFAM" id="SSF54211">
    <property type="entry name" value="Ribosomal protein S5 domain 2-like"/>
    <property type="match status" value="1"/>
</dbReference>
<name>A0ABX3ZGF2_9BACL</name>
<reference evidence="3 4" key="1">
    <citation type="journal article" date="2017" name="Int. J. Syst. Evol. Microbiol.">
        <title>Solibacillus kalamii sp. nov., isolated from a high-efficiency particulate arrestance filter system used in the International Space Station.</title>
        <authorList>
            <person name="Checinska Sielaff A."/>
            <person name="Kumar R.M."/>
            <person name="Pal D."/>
            <person name="Mayilraj S."/>
            <person name="Venkateswaran K."/>
        </authorList>
    </citation>
    <scope>NUCLEOTIDE SEQUENCE [LARGE SCALE GENOMIC DNA]</scope>
    <source>
        <strain evidence="3 4">ISSFR-015</strain>
    </source>
</reference>
<dbReference type="Proteomes" id="UP000196594">
    <property type="component" value="Unassembled WGS sequence"/>
</dbReference>
<dbReference type="InterPro" id="IPR020568">
    <property type="entry name" value="Ribosomal_Su5_D2-typ_SF"/>
</dbReference>
<dbReference type="PANTHER" id="PTHR10046">
    <property type="entry name" value="ATP DEPENDENT LON PROTEASE FAMILY MEMBER"/>
    <property type="match status" value="1"/>
</dbReference>
<evidence type="ECO:0000313" key="3">
    <source>
        <dbReference type="EMBL" id="OUZ38779.1"/>
    </source>
</evidence>
<dbReference type="Gene3D" id="3.30.230.10">
    <property type="match status" value="1"/>
</dbReference>
<accession>A0ABX3ZGF2</accession>
<keyword evidence="1" id="KW-0472">Membrane</keyword>
<dbReference type="InterPro" id="IPR008269">
    <property type="entry name" value="Lon_proteolytic"/>
</dbReference>
<keyword evidence="1" id="KW-0812">Transmembrane</keyword>